<dbReference type="AlphaFoldDB" id="A0A254TJL8"/>
<dbReference type="EMBL" id="LSTO01000001">
    <property type="protein sequence ID" value="OWW20793.1"/>
    <property type="molecule type" value="Genomic_DNA"/>
</dbReference>
<dbReference type="Proteomes" id="UP000197535">
    <property type="component" value="Unassembled WGS sequence"/>
</dbReference>
<proteinExistence type="predicted"/>
<organism evidence="1 2">
    <name type="scientific">Noviherbaspirillum denitrificans</name>
    <dbReference type="NCBI Taxonomy" id="1968433"/>
    <lineage>
        <taxon>Bacteria</taxon>
        <taxon>Pseudomonadati</taxon>
        <taxon>Pseudomonadota</taxon>
        <taxon>Betaproteobacteria</taxon>
        <taxon>Burkholderiales</taxon>
        <taxon>Oxalobacteraceae</taxon>
        <taxon>Noviherbaspirillum</taxon>
    </lineage>
</organism>
<sequence length="122" mass="13085">MDARDHRLGHVTNGGVQLFHRQADGAAAVVVAVVGRLVAAGAERTVAGACQHNRADIAVVASLVQRLDDFVAGLAAERVHFFRTVDRDPGNGVAHFIDDVFEFHGVPSLMGCGNKDWLSRAW</sequence>
<accession>A0A254TJL8</accession>
<evidence type="ECO:0000313" key="2">
    <source>
        <dbReference type="Proteomes" id="UP000197535"/>
    </source>
</evidence>
<name>A0A254TJL8_9BURK</name>
<evidence type="ECO:0000313" key="1">
    <source>
        <dbReference type="EMBL" id="OWW20793.1"/>
    </source>
</evidence>
<comment type="caution">
    <text evidence="1">The sequence shown here is derived from an EMBL/GenBank/DDBJ whole genome shotgun (WGS) entry which is preliminary data.</text>
</comment>
<keyword evidence="2" id="KW-1185">Reference proteome</keyword>
<protein>
    <submittedName>
        <fullName evidence="1">Uncharacterized protein</fullName>
    </submittedName>
</protein>
<reference evidence="1 2" key="1">
    <citation type="submission" date="2016-02" db="EMBL/GenBank/DDBJ databases">
        <authorList>
            <person name="Wen L."/>
            <person name="He K."/>
            <person name="Yang H."/>
        </authorList>
    </citation>
    <scope>NUCLEOTIDE SEQUENCE [LARGE SCALE GENOMIC DNA]</scope>
    <source>
        <strain evidence="1 2">TSA40</strain>
    </source>
</reference>
<gene>
    <name evidence="1" type="ORF">AYR66_16255</name>
</gene>